<name>A0AAN8V2J6_9MAGN</name>
<comment type="caution">
    <text evidence="2">The sequence shown here is derived from an EMBL/GenBank/DDBJ whole genome shotgun (WGS) entry which is preliminary data.</text>
</comment>
<feature type="compositionally biased region" description="Basic and acidic residues" evidence="1">
    <location>
        <begin position="40"/>
        <end position="55"/>
    </location>
</feature>
<feature type="compositionally biased region" description="Polar residues" evidence="1">
    <location>
        <begin position="57"/>
        <end position="67"/>
    </location>
</feature>
<dbReference type="AlphaFoldDB" id="A0AAN8V2J6"/>
<keyword evidence="3" id="KW-1185">Reference proteome</keyword>
<evidence type="ECO:0000256" key="1">
    <source>
        <dbReference type="SAM" id="MobiDB-lite"/>
    </source>
</evidence>
<accession>A0AAN8V2J6</accession>
<gene>
    <name evidence="2" type="ORF">RJ641_012968</name>
</gene>
<evidence type="ECO:0000313" key="2">
    <source>
        <dbReference type="EMBL" id="KAK6922461.1"/>
    </source>
</evidence>
<protein>
    <submittedName>
        <fullName evidence="2">Uncharacterized protein</fullName>
    </submittedName>
</protein>
<dbReference type="Proteomes" id="UP001370490">
    <property type="component" value="Unassembled WGS sequence"/>
</dbReference>
<dbReference type="EMBL" id="JBAMMX010000019">
    <property type="protein sequence ID" value="KAK6922461.1"/>
    <property type="molecule type" value="Genomic_DNA"/>
</dbReference>
<sequence length="67" mass="7650">MHRLNLDAMQRDFETRAHKNTCHFYIVEYHPAPLIKGLKQEGEHFHAKMSGEEKQPGASSGPSDEES</sequence>
<evidence type="ECO:0000313" key="3">
    <source>
        <dbReference type="Proteomes" id="UP001370490"/>
    </source>
</evidence>
<proteinExistence type="predicted"/>
<feature type="region of interest" description="Disordered" evidence="1">
    <location>
        <begin position="40"/>
        <end position="67"/>
    </location>
</feature>
<organism evidence="2 3">
    <name type="scientific">Dillenia turbinata</name>
    <dbReference type="NCBI Taxonomy" id="194707"/>
    <lineage>
        <taxon>Eukaryota</taxon>
        <taxon>Viridiplantae</taxon>
        <taxon>Streptophyta</taxon>
        <taxon>Embryophyta</taxon>
        <taxon>Tracheophyta</taxon>
        <taxon>Spermatophyta</taxon>
        <taxon>Magnoliopsida</taxon>
        <taxon>eudicotyledons</taxon>
        <taxon>Gunneridae</taxon>
        <taxon>Pentapetalae</taxon>
        <taxon>Dilleniales</taxon>
        <taxon>Dilleniaceae</taxon>
        <taxon>Dillenia</taxon>
    </lineage>
</organism>
<reference evidence="2 3" key="1">
    <citation type="submission" date="2023-12" db="EMBL/GenBank/DDBJ databases">
        <title>A high-quality genome assembly for Dillenia turbinata (Dilleniales).</title>
        <authorList>
            <person name="Chanderbali A."/>
        </authorList>
    </citation>
    <scope>NUCLEOTIDE SEQUENCE [LARGE SCALE GENOMIC DNA]</scope>
    <source>
        <strain evidence="2">LSX21</strain>
        <tissue evidence="2">Leaf</tissue>
    </source>
</reference>